<name>A0A5C3N0N3_9AGAM</name>
<evidence type="ECO:0008006" key="3">
    <source>
        <dbReference type="Google" id="ProtNLM"/>
    </source>
</evidence>
<organism evidence="1 2">
    <name type="scientific">Heliocybe sulcata</name>
    <dbReference type="NCBI Taxonomy" id="5364"/>
    <lineage>
        <taxon>Eukaryota</taxon>
        <taxon>Fungi</taxon>
        <taxon>Dikarya</taxon>
        <taxon>Basidiomycota</taxon>
        <taxon>Agaricomycotina</taxon>
        <taxon>Agaricomycetes</taxon>
        <taxon>Gloeophyllales</taxon>
        <taxon>Gloeophyllaceae</taxon>
        <taxon>Heliocybe</taxon>
    </lineage>
</organism>
<dbReference type="OrthoDB" id="3258555at2759"/>
<dbReference type="Gene3D" id="3.80.10.10">
    <property type="entry name" value="Ribonuclease Inhibitor"/>
    <property type="match status" value="1"/>
</dbReference>
<dbReference type="InterPro" id="IPR032675">
    <property type="entry name" value="LRR_dom_sf"/>
</dbReference>
<gene>
    <name evidence="1" type="ORF">OE88DRAFT_1665997</name>
</gene>
<evidence type="ECO:0000313" key="2">
    <source>
        <dbReference type="Proteomes" id="UP000305948"/>
    </source>
</evidence>
<dbReference type="Proteomes" id="UP000305948">
    <property type="component" value="Unassembled WGS sequence"/>
</dbReference>
<proteinExistence type="predicted"/>
<dbReference type="SUPFAM" id="SSF52047">
    <property type="entry name" value="RNI-like"/>
    <property type="match status" value="1"/>
</dbReference>
<evidence type="ECO:0000313" key="1">
    <source>
        <dbReference type="EMBL" id="TFK47291.1"/>
    </source>
</evidence>
<keyword evidence="2" id="KW-1185">Reference proteome</keyword>
<sequence length="403" mass="44972">MLYENVALRVEQLVPFLATIKNHSTPVELSSKVKHLAVECIIERKAVVIPEAAEGIISCCSQLKSLAYISSKVFDFRTGSRPIETVYSHTSMSSLSGLSLGRKISSGPPLLRLLQQMPQLQSLSFHLVSHGETSAISSTDTVELPNLASLSVTLCSSSLMHFVHQLSTPALTSLRVSYGEHWDSGYDAAGKIIASKGCHLKYLEVDTENDLFGDERILDQEAIEHCPVLEHLVLCKYLNFYATHPTLRFIDIWRRIPAAEHWGAVAKCATHGHSSGILRTVFPQLERVRVLDRSIPGLPTILPPTRLDEANLRLVVADTVVWDTPTLVFREWLLIRGMTDFLGKPSFHSATSFVQNAHLHLGNKLFWNDSINPWQTTYDVNEMVNDELPCDQQGLWSPACQTH</sequence>
<dbReference type="AlphaFoldDB" id="A0A5C3N0N3"/>
<protein>
    <recommendedName>
        <fullName evidence="3">F-box domain-containing protein</fullName>
    </recommendedName>
</protein>
<dbReference type="EMBL" id="ML213524">
    <property type="protein sequence ID" value="TFK47291.1"/>
    <property type="molecule type" value="Genomic_DNA"/>
</dbReference>
<reference evidence="1 2" key="1">
    <citation type="journal article" date="2019" name="Nat. Ecol. Evol.">
        <title>Megaphylogeny resolves global patterns of mushroom evolution.</title>
        <authorList>
            <person name="Varga T."/>
            <person name="Krizsan K."/>
            <person name="Foldi C."/>
            <person name="Dima B."/>
            <person name="Sanchez-Garcia M."/>
            <person name="Sanchez-Ramirez S."/>
            <person name="Szollosi G.J."/>
            <person name="Szarkandi J.G."/>
            <person name="Papp V."/>
            <person name="Albert L."/>
            <person name="Andreopoulos W."/>
            <person name="Angelini C."/>
            <person name="Antonin V."/>
            <person name="Barry K.W."/>
            <person name="Bougher N.L."/>
            <person name="Buchanan P."/>
            <person name="Buyck B."/>
            <person name="Bense V."/>
            <person name="Catcheside P."/>
            <person name="Chovatia M."/>
            <person name="Cooper J."/>
            <person name="Damon W."/>
            <person name="Desjardin D."/>
            <person name="Finy P."/>
            <person name="Geml J."/>
            <person name="Haridas S."/>
            <person name="Hughes K."/>
            <person name="Justo A."/>
            <person name="Karasinski D."/>
            <person name="Kautmanova I."/>
            <person name="Kiss B."/>
            <person name="Kocsube S."/>
            <person name="Kotiranta H."/>
            <person name="LaButti K.M."/>
            <person name="Lechner B.E."/>
            <person name="Liimatainen K."/>
            <person name="Lipzen A."/>
            <person name="Lukacs Z."/>
            <person name="Mihaltcheva S."/>
            <person name="Morgado L.N."/>
            <person name="Niskanen T."/>
            <person name="Noordeloos M.E."/>
            <person name="Ohm R.A."/>
            <person name="Ortiz-Santana B."/>
            <person name="Ovrebo C."/>
            <person name="Racz N."/>
            <person name="Riley R."/>
            <person name="Savchenko A."/>
            <person name="Shiryaev A."/>
            <person name="Soop K."/>
            <person name="Spirin V."/>
            <person name="Szebenyi C."/>
            <person name="Tomsovsky M."/>
            <person name="Tulloss R.E."/>
            <person name="Uehling J."/>
            <person name="Grigoriev I.V."/>
            <person name="Vagvolgyi C."/>
            <person name="Papp T."/>
            <person name="Martin F.M."/>
            <person name="Miettinen O."/>
            <person name="Hibbett D.S."/>
            <person name="Nagy L.G."/>
        </authorList>
    </citation>
    <scope>NUCLEOTIDE SEQUENCE [LARGE SCALE GENOMIC DNA]</scope>
    <source>
        <strain evidence="1 2">OMC1185</strain>
    </source>
</reference>
<accession>A0A5C3N0N3</accession>